<dbReference type="SUPFAM" id="SSF46785">
    <property type="entry name" value="Winged helix' DNA-binding domain"/>
    <property type="match status" value="1"/>
</dbReference>
<comment type="caution">
    <text evidence="6">The sequence shown here is derived from an EMBL/GenBank/DDBJ whole genome shotgun (WGS) entry which is preliminary data.</text>
</comment>
<evidence type="ECO:0000256" key="2">
    <source>
        <dbReference type="ARBA" id="ARBA00023015"/>
    </source>
</evidence>
<keyword evidence="4" id="KW-0804">Transcription</keyword>
<name>A0A6N9HHK5_9BURK</name>
<evidence type="ECO:0000313" key="6">
    <source>
        <dbReference type="EMBL" id="MYN02305.1"/>
    </source>
</evidence>
<dbReference type="InterPro" id="IPR036388">
    <property type="entry name" value="WH-like_DNA-bd_sf"/>
</dbReference>
<dbReference type="PROSITE" id="PS50931">
    <property type="entry name" value="HTH_LYSR"/>
    <property type="match status" value="1"/>
</dbReference>
<feature type="domain" description="HTH lysR-type" evidence="5">
    <location>
        <begin position="4"/>
        <end position="61"/>
    </location>
</feature>
<dbReference type="PANTHER" id="PTHR30126:SF88">
    <property type="entry name" value="TRANSCRIPTIONAL REGULATOR-RELATED"/>
    <property type="match status" value="1"/>
</dbReference>
<dbReference type="GO" id="GO:0000976">
    <property type="term" value="F:transcription cis-regulatory region binding"/>
    <property type="evidence" value="ECO:0007669"/>
    <property type="project" value="TreeGrafter"/>
</dbReference>
<proteinExistence type="inferred from homology"/>
<dbReference type="InterPro" id="IPR036390">
    <property type="entry name" value="WH_DNA-bd_sf"/>
</dbReference>
<evidence type="ECO:0000259" key="5">
    <source>
        <dbReference type="PROSITE" id="PS50931"/>
    </source>
</evidence>
<keyword evidence="7" id="KW-1185">Reference proteome</keyword>
<keyword evidence="3" id="KW-0238">DNA-binding</keyword>
<dbReference type="Proteomes" id="UP000448575">
    <property type="component" value="Unassembled WGS sequence"/>
</dbReference>
<organism evidence="6 7">
    <name type="scientific">Pseudoduganella guangdongensis</name>
    <dbReference type="NCBI Taxonomy" id="2692179"/>
    <lineage>
        <taxon>Bacteria</taxon>
        <taxon>Pseudomonadati</taxon>
        <taxon>Pseudomonadota</taxon>
        <taxon>Betaproteobacteria</taxon>
        <taxon>Burkholderiales</taxon>
        <taxon>Oxalobacteraceae</taxon>
        <taxon>Telluria group</taxon>
        <taxon>Pseudoduganella</taxon>
    </lineage>
</organism>
<evidence type="ECO:0000313" key="7">
    <source>
        <dbReference type="Proteomes" id="UP000448575"/>
    </source>
</evidence>
<sequence>MSAFTLHDLQCFDAVARCGGFQAAAELLHRSHPAVHAAVTRLEHQLGLQLLDRSAYRVALTPAGQSFHARAQATLAELAGLQVHAQQLAMGQEAELRVVIGDICPQREVLATLAGFFRRHPRTRLHVQVEAVGGPVERLLAGAADLVVHAVEKSDARLEWIDLAQVPFVPVAAPGFLRLPPSRALRPAQLRPYTQCIIRDTAAQPGRSYFMVEGAPQCSVPDQAMKKEIILQGLAWGHLPRFLVERELEEGSLLSLAGRYLPGSVEELVAARRSDRPHGPVAQELWQFLSSSQWRPAGRS</sequence>
<evidence type="ECO:0000256" key="1">
    <source>
        <dbReference type="ARBA" id="ARBA00009437"/>
    </source>
</evidence>
<dbReference type="InterPro" id="IPR005119">
    <property type="entry name" value="LysR_subst-bd"/>
</dbReference>
<evidence type="ECO:0000256" key="4">
    <source>
        <dbReference type="ARBA" id="ARBA00023163"/>
    </source>
</evidence>
<reference evidence="6 7" key="1">
    <citation type="submission" date="2019-12" db="EMBL/GenBank/DDBJ databases">
        <title>Novel species isolated from a subtropical stream in China.</title>
        <authorList>
            <person name="Lu H."/>
        </authorList>
    </citation>
    <scope>NUCLEOTIDE SEQUENCE [LARGE SCALE GENOMIC DNA]</scope>
    <source>
        <strain evidence="6 7">DS3</strain>
    </source>
</reference>
<dbReference type="AlphaFoldDB" id="A0A6N9HHK5"/>
<accession>A0A6N9HHK5</accession>
<protein>
    <submittedName>
        <fullName evidence="6">LysR family transcriptional regulator</fullName>
    </submittedName>
</protein>
<dbReference type="Pfam" id="PF03466">
    <property type="entry name" value="LysR_substrate"/>
    <property type="match status" value="1"/>
</dbReference>
<dbReference type="Pfam" id="PF00126">
    <property type="entry name" value="HTH_1"/>
    <property type="match status" value="1"/>
</dbReference>
<dbReference type="InterPro" id="IPR000847">
    <property type="entry name" value="LysR_HTH_N"/>
</dbReference>
<evidence type="ECO:0000256" key="3">
    <source>
        <dbReference type="ARBA" id="ARBA00023125"/>
    </source>
</evidence>
<dbReference type="Gene3D" id="3.40.190.290">
    <property type="match status" value="1"/>
</dbReference>
<keyword evidence="2" id="KW-0805">Transcription regulation</keyword>
<dbReference type="SUPFAM" id="SSF53850">
    <property type="entry name" value="Periplasmic binding protein-like II"/>
    <property type="match status" value="1"/>
</dbReference>
<dbReference type="EMBL" id="WWCJ01000006">
    <property type="protein sequence ID" value="MYN02305.1"/>
    <property type="molecule type" value="Genomic_DNA"/>
</dbReference>
<comment type="similarity">
    <text evidence="1">Belongs to the LysR transcriptional regulatory family.</text>
</comment>
<dbReference type="FunFam" id="1.10.10.10:FF:000001">
    <property type="entry name" value="LysR family transcriptional regulator"/>
    <property type="match status" value="1"/>
</dbReference>
<gene>
    <name evidence="6" type="ORF">GTP41_09355</name>
</gene>
<dbReference type="RefSeq" id="WP_161025318.1">
    <property type="nucleotide sequence ID" value="NZ_WWCJ01000006.1"/>
</dbReference>
<dbReference type="GO" id="GO:0003700">
    <property type="term" value="F:DNA-binding transcription factor activity"/>
    <property type="evidence" value="ECO:0007669"/>
    <property type="project" value="InterPro"/>
</dbReference>
<dbReference type="PANTHER" id="PTHR30126">
    <property type="entry name" value="HTH-TYPE TRANSCRIPTIONAL REGULATOR"/>
    <property type="match status" value="1"/>
</dbReference>
<dbReference type="Gene3D" id="1.10.10.10">
    <property type="entry name" value="Winged helix-like DNA-binding domain superfamily/Winged helix DNA-binding domain"/>
    <property type="match status" value="1"/>
</dbReference>